<name>A0A3B0TQ60_9ZZZZ</name>
<evidence type="ECO:0008006" key="2">
    <source>
        <dbReference type="Google" id="ProtNLM"/>
    </source>
</evidence>
<sequence>MGIKKFGMTQRFLASVLALIALFALNPGAVGQEKRVKPRAVVELFTSQGCSACPPADEFISELARRDDVVVLSYHVDYWNYIGWKDTFGNKAFSDFQRSYAQSWRKSRVYTPQLVINGIKDMVGSHRSDVENAIASAVLPIDVRLNYEKGVLSVNAGPDPTLPELTVWLVTFLSRAQVDIDNGDNSGKILSYSQIVTGRQVLGMWDPVAGAQIKLPLFDVLKNGSDGVAIVVQYQKDGLPGQIYGAASFKM</sequence>
<proteinExistence type="predicted"/>
<dbReference type="PANTHER" id="PTHR36057:SF1">
    <property type="entry name" value="LIPOPROTEIN LIPID ATTACHMENT SITE-LIKE PROTEIN, PUTATIVE (DUF1223)-RELATED"/>
    <property type="match status" value="1"/>
</dbReference>
<accession>A0A3B0TQ60</accession>
<organism evidence="1">
    <name type="scientific">hydrothermal vent metagenome</name>
    <dbReference type="NCBI Taxonomy" id="652676"/>
    <lineage>
        <taxon>unclassified sequences</taxon>
        <taxon>metagenomes</taxon>
        <taxon>ecological metagenomes</taxon>
    </lineage>
</organism>
<dbReference type="Pfam" id="PF06764">
    <property type="entry name" value="DUF1223"/>
    <property type="match status" value="1"/>
</dbReference>
<protein>
    <recommendedName>
        <fullName evidence="2">DUF1223 domain-containing protein</fullName>
    </recommendedName>
</protein>
<dbReference type="SUPFAM" id="SSF52833">
    <property type="entry name" value="Thioredoxin-like"/>
    <property type="match status" value="1"/>
</dbReference>
<dbReference type="InterPro" id="IPR010634">
    <property type="entry name" value="DUF1223"/>
</dbReference>
<dbReference type="PANTHER" id="PTHR36057">
    <property type="match status" value="1"/>
</dbReference>
<dbReference type="AlphaFoldDB" id="A0A3B0TQ60"/>
<evidence type="ECO:0000313" key="1">
    <source>
        <dbReference type="EMBL" id="VAW20755.1"/>
    </source>
</evidence>
<dbReference type="EMBL" id="UOEO01000146">
    <property type="protein sequence ID" value="VAW20755.1"/>
    <property type="molecule type" value="Genomic_DNA"/>
</dbReference>
<dbReference type="InterPro" id="IPR036249">
    <property type="entry name" value="Thioredoxin-like_sf"/>
</dbReference>
<gene>
    <name evidence="1" type="ORF">MNBD_ALPHA12-1659</name>
</gene>
<reference evidence="1" key="1">
    <citation type="submission" date="2018-06" db="EMBL/GenBank/DDBJ databases">
        <authorList>
            <person name="Zhirakovskaya E."/>
        </authorList>
    </citation>
    <scope>NUCLEOTIDE SEQUENCE</scope>
</reference>